<comment type="caution">
    <text evidence="1">The sequence shown here is derived from an EMBL/GenBank/DDBJ whole genome shotgun (WGS) entry which is preliminary data.</text>
</comment>
<sequence length="101" mass="11532">MQTEFPIPTVFPQVLHKLQTFFILNLNSTNSVGQGFHTVADFSCIPLDTFKRLRRLFEDLKQTDSIQKTLVVNSKINLRKALFYDVLTLVGKADFPKGILC</sequence>
<proteinExistence type="predicted"/>
<gene>
    <name evidence="1" type="ORF">SDC9_81476</name>
</gene>
<accession>A0A644Z221</accession>
<dbReference type="EMBL" id="VSSQ01007112">
    <property type="protein sequence ID" value="MPM34886.1"/>
    <property type="molecule type" value="Genomic_DNA"/>
</dbReference>
<protein>
    <submittedName>
        <fullName evidence="1">Uncharacterized protein</fullName>
    </submittedName>
</protein>
<reference evidence="1" key="1">
    <citation type="submission" date="2019-08" db="EMBL/GenBank/DDBJ databases">
        <authorList>
            <person name="Kucharzyk K."/>
            <person name="Murdoch R.W."/>
            <person name="Higgins S."/>
            <person name="Loffler F."/>
        </authorList>
    </citation>
    <scope>NUCLEOTIDE SEQUENCE</scope>
</reference>
<organism evidence="1">
    <name type="scientific">bioreactor metagenome</name>
    <dbReference type="NCBI Taxonomy" id="1076179"/>
    <lineage>
        <taxon>unclassified sequences</taxon>
        <taxon>metagenomes</taxon>
        <taxon>ecological metagenomes</taxon>
    </lineage>
</organism>
<dbReference type="AlphaFoldDB" id="A0A644Z221"/>
<evidence type="ECO:0000313" key="1">
    <source>
        <dbReference type="EMBL" id="MPM34886.1"/>
    </source>
</evidence>
<name>A0A644Z221_9ZZZZ</name>